<evidence type="ECO:0000313" key="4">
    <source>
        <dbReference type="EMBL" id="QXB19070.1"/>
    </source>
</evidence>
<feature type="signal peptide" evidence="3">
    <location>
        <begin position="1"/>
        <end position="27"/>
    </location>
</feature>
<proteinExistence type="predicted"/>
<evidence type="ECO:0000256" key="1">
    <source>
        <dbReference type="SAM" id="MobiDB-lite"/>
    </source>
</evidence>
<evidence type="ECO:0000256" key="3">
    <source>
        <dbReference type="SAM" id="SignalP"/>
    </source>
</evidence>
<protein>
    <submittedName>
        <fullName evidence="4">LPXTG cell wall anchor domain-containing protein</fullName>
    </submittedName>
</protein>
<accession>A0ABX8KW93</accession>
<dbReference type="NCBIfam" id="TIGR01167">
    <property type="entry name" value="LPXTG_anchor"/>
    <property type="match status" value="1"/>
</dbReference>
<keyword evidence="2" id="KW-0812">Transmembrane</keyword>
<dbReference type="RefSeq" id="WP_092100690.1">
    <property type="nucleotide sequence ID" value="NZ_CP047198.1"/>
</dbReference>
<sequence length="299" mass="31245">MRASKIVAILGAASILATGALMPLADARVVSGNDKNIPANSVDATKPIFLVVKKNEPNPNDDIPAGAKPPAIEGSIFVLSRVKGIDVTTEEGREGAKNLTMEDVRKRGLEDADRATTDAKGRVQFSYLKPGLYLLEEQAPDDDHEYHLSSPQLIILPLGDVSGEHFTYDNIIVTKWDTDPGLSPSPSPTPTPTPGSSTPATSTTPTTPGSTTRTTTPSGSTVTTVTTPVKTTLTTTRPDGSTTVVTTRTSSVTTVTKPADNTRGGDLASTGANVLWAAGLGGLLILIGFVLARRSKNES</sequence>
<keyword evidence="5" id="KW-1185">Reference proteome</keyword>
<reference evidence="4 5" key="1">
    <citation type="submission" date="2021-06" db="EMBL/GenBank/DDBJ databases">
        <title>FDA dAtabase for Regulatory Grade micrObial Sequences (FDA-ARGOS): Supporting development and validation of Infectious Disease Dx tests.</title>
        <authorList>
            <person name="Sproer C."/>
            <person name="Gronow S."/>
            <person name="Severitt S."/>
            <person name="Schroder I."/>
            <person name="Tallon L."/>
            <person name="Sadzewicz L."/>
            <person name="Zhao X."/>
            <person name="Boylan J."/>
            <person name="Ott S."/>
            <person name="Bowen H."/>
            <person name="Vavikolanu K."/>
            <person name="Mehta A."/>
            <person name="Aluvathingal J."/>
            <person name="Nadendla S."/>
            <person name="Lowell S."/>
            <person name="Myers T."/>
            <person name="Yan Y."/>
        </authorList>
    </citation>
    <scope>NUCLEOTIDE SEQUENCE [LARGE SCALE GENOMIC DNA]</scope>
    <source>
        <strain evidence="4 5">FDAARGOS 1425</strain>
    </source>
</reference>
<feature type="compositionally biased region" description="Pro residues" evidence="1">
    <location>
        <begin position="183"/>
        <end position="193"/>
    </location>
</feature>
<evidence type="ECO:0000256" key="2">
    <source>
        <dbReference type="SAM" id="Phobius"/>
    </source>
</evidence>
<keyword evidence="2" id="KW-0472">Membrane</keyword>
<feature type="region of interest" description="Disordered" evidence="1">
    <location>
        <begin position="179"/>
        <end position="258"/>
    </location>
</feature>
<dbReference type="InterPro" id="IPR013783">
    <property type="entry name" value="Ig-like_fold"/>
</dbReference>
<name>A0ABX8KW93_9CORY</name>
<organism evidence="4 5">
    <name type="scientific">Corynebacterium coyleae</name>
    <dbReference type="NCBI Taxonomy" id="53374"/>
    <lineage>
        <taxon>Bacteria</taxon>
        <taxon>Bacillati</taxon>
        <taxon>Actinomycetota</taxon>
        <taxon>Actinomycetes</taxon>
        <taxon>Mycobacteriales</taxon>
        <taxon>Corynebacteriaceae</taxon>
        <taxon>Corynebacterium</taxon>
    </lineage>
</organism>
<feature type="compositionally biased region" description="Low complexity" evidence="1">
    <location>
        <begin position="194"/>
        <end position="256"/>
    </location>
</feature>
<feature type="transmembrane region" description="Helical" evidence="2">
    <location>
        <begin position="274"/>
        <end position="292"/>
    </location>
</feature>
<dbReference type="GeneID" id="92749147"/>
<gene>
    <name evidence="4" type="ORF">I6L55_03010</name>
</gene>
<keyword evidence="3" id="KW-0732">Signal</keyword>
<feature type="chain" id="PRO_5047034948" evidence="3">
    <location>
        <begin position="28"/>
        <end position="299"/>
    </location>
</feature>
<dbReference type="EMBL" id="CP077302">
    <property type="protein sequence ID" value="QXB19070.1"/>
    <property type="molecule type" value="Genomic_DNA"/>
</dbReference>
<keyword evidence="2" id="KW-1133">Transmembrane helix</keyword>
<dbReference type="Proteomes" id="UP000683520">
    <property type="component" value="Chromosome"/>
</dbReference>
<evidence type="ECO:0000313" key="5">
    <source>
        <dbReference type="Proteomes" id="UP000683520"/>
    </source>
</evidence>
<dbReference type="Gene3D" id="2.60.40.10">
    <property type="entry name" value="Immunoglobulins"/>
    <property type="match status" value="1"/>
</dbReference>